<proteinExistence type="predicted"/>
<dbReference type="EMBL" id="MU003787">
    <property type="protein sequence ID" value="KAF2721885.1"/>
    <property type="molecule type" value="Genomic_DNA"/>
</dbReference>
<dbReference type="GO" id="GO:0000981">
    <property type="term" value="F:DNA-binding transcription factor activity, RNA polymerase II-specific"/>
    <property type="evidence" value="ECO:0007669"/>
    <property type="project" value="InterPro"/>
</dbReference>
<dbReference type="SUPFAM" id="SSF57701">
    <property type="entry name" value="Zn2/Cys6 DNA-binding domain"/>
    <property type="match status" value="1"/>
</dbReference>
<protein>
    <recommendedName>
        <fullName evidence="4">Zn(2)-C6 fungal-type domain-containing protein</fullName>
    </recommendedName>
</protein>
<dbReference type="SMART" id="SM00066">
    <property type="entry name" value="GAL4"/>
    <property type="match status" value="1"/>
</dbReference>
<evidence type="ECO:0000256" key="2">
    <source>
        <dbReference type="ARBA" id="ARBA00023242"/>
    </source>
</evidence>
<dbReference type="GO" id="GO:0008270">
    <property type="term" value="F:zinc ion binding"/>
    <property type="evidence" value="ECO:0007669"/>
    <property type="project" value="InterPro"/>
</dbReference>
<accession>A0A9P4Q9F2</accession>
<gene>
    <name evidence="5" type="ORF">K431DRAFT_192161</name>
</gene>
<dbReference type="InterPro" id="IPR001138">
    <property type="entry name" value="Zn2Cys6_DnaBD"/>
</dbReference>
<dbReference type="Pfam" id="PF00172">
    <property type="entry name" value="Zn_clus"/>
    <property type="match status" value="1"/>
</dbReference>
<dbReference type="InterPro" id="IPR036864">
    <property type="entry name" value="Zn2-C6_fun-type_DNA-bd_sf"/>
</dbReference>
<dbReference type="Pfam" id="PF04082">
    <property type="entry name" value="Fungal_trans"/>
    <property type="match status" value="1"/>
</dbReference>
<dbReference type="PANTHER" id="PTHR46910">
    <property type="entry name" value="TRANSCRIPTION FACTOR PDR1"/>
    <property type="match status" value="1"/>
</dbReference>
<keyword evidence="6" id="KW-1185">Reference proteome</keyword>
<feature type="domain" description="Zn(2)-C6 fungal-type" evidence="4">
    <location>
        <begin position="16"/>
        <end position="45"/>
    </location>
</feature>
<evidence type="ECO:0000259" key="4">
    <source>
        <dbReference type="PROSITE" id="PS50048"/>
    </source>
</evidence>
<dbReference type="InterPro" id="IPR007219">
    <property type="entry name" value="XnlR_reg_dom"/>
</dbReference>
<dbReference type="SMART" id="SM00906">
    <property type="entry name" value="Fungal_trans"/>
    <property type="match status" value="1"/>
</dbReference>
<feature type="non-terminal residue" evidence="5">
    <location>
        <position position="643"/>
    </location>
</feature>
<dbReference type="OrthoDB" id="3266505at2759"/>
<dbReference type="PANTHER" id="PTHR46910:SF15">
    <property type="entry name" value="PRNA PROTEIN"/>
    <property type="match status" value="1"/>
</dbReference>
<feature type="non-terminal residue" evidence="5">
    <location>
        <position position="1"/>
    </location>
</feature>
<dbReference type="Gene3D" id="4.10.240.10">
    <property type="entry name" value="Zn(2)-C6 fungal-type DNA-binding domain"/>
    <property type="match status" value="1"/>
</dbReference>
<feature type="region of interest" description="Disordered" evidence="3">
    <location>
        <begin position="623"/>
        <end position="643"/>
    </location>
</feature>
<dbReference type="Proteomes" id="UP000799441">
    <property type="component" value="Unassembled WGS sequence"/>
</dbReference>
<dbReference type="CDD" id="cd12148">
    <property type="entry name" value="fungal_TF_MHR"/>
    <property type="match status" value="1"/>
</dbReference>
<sequence length="643" mass="72215">KRPRVPEDQRRRATVACANCRRLKEKCDGNVPCARCRRARRQCEVKPAQPRVATDPASASVTAAMQPPHEDRERIQYLETIATHFLGNIPLEIDKLRQVVQNIKSKAPHDIGNAKEGQKTPAELDELELDDEHAVMPVSQHTAHYSGEFSHWSFSQKIRRQIDKRLDDPVVASDQMKVLEYWRASNLRSQDDLILAVRQALPPPQVSDFLVDVYFRFAQTNHYFAERDWALQHLEMLYSPIRKLTVDDSAWACTMVMILSIGTQFAHMAGHRADAPPENAGENDPAEDSVGITMYHLAAKLMPDVLALASVESVQAFLLIAHFALPLDAHGLCHTYLTLSLEMAVQNGMHRKFVGQSLDRDTLERRYKLFWTTYSLVRRISILHGRPVSLMPSEIDVQQPSEMTTSTDDLRHNNVIIRLTTWLGEISYTIKCLRKCPKHVRRAYFERLLQSRQQLQQWWLSLAGPFLGISRSSPTFRCTAHLHLCYHLNIVFLGRPFVFFHFPTIGASSQGDKDKTDARLVCTPATLVQDAVNSARAIVDICNLLESTTGLARASYIEFSTCRAALLLILARSLQEKSKDLRDALALGITLLKRMAVSIVSAVSEVSVITAIEAGLRLLDAKDERSSPTGSSANAAVTDKPSG</sequence>
<evidence type="ECO:0000256" key="3">
    <source>
        <dbReference type="SAM" id="MobiDB-lite"/>
    </source>
</evidence>
<dbReference type="AlphaFoldDB" id="A0A9P4Q9F2"/>
<dbReference type="PROSITE" id="PS50048">
    <property type="entry name" value="ZN2_CY6_FUNGAL_2"/>
    <property type="match status" value="1"/>
</dbReference>
<dbReference type="GO" id="GO:0006351">
    <property type="term" value="P:DNA-templated transcription"/>
    <property type="evidence" value="ECO:0007669"/>
    <property type="project" value="InterPro"/>
</dbReference>
<keyword evidence="1" id="KW-0479">Metal-binding</keyword>
<evidence type="ECO:0000313" key="6">
    <source>
        <dbReference type="Proteomes" id="UP000799441"/>
    </source>
</evidence>
<dbReference type="CDD" id="cd00067">
    <property type="entry name" value="GAL4"/>
    <property type="match status" value="1"/>
</dbReference>
<evidence type="ECO:0000256" key="1">
    <source>
        <dbReference type="ARBA" id="ARBA00022723"/>
    </source>
</evidence>
<name>A0A9P4Q9F2_9PEZI</name>
<dbReference type="GO" id="GO:0003677">
    <property type="term" value="F:DNA binding"/>
    <property type="evidence" value="ECO:0007669"/>
    <property type="project" value="InterPro"/>
</dbReference>
<evidence type="ECO:0000313" key="5">
    <source>
        <dbReference type="EMBL" id="KAF2721885.1"/>
    </source>
</evidence>
<keyword evidence="2" id="KW-0539">Nucleus</keyword>
<dbReference type="InterPro" id="IPR050987">
    <property type="entry name" value="AtrR-like"/>
</dbReference>
<organism evidence="5 6">
    <name type="scientific">Polychaeton citri CBS 116435</name>
    <dbReference type="NCBI Taxonomy" id="1314669"/>
    <lineage>
        <taxon>Eukaryota</taxon>
        <taxon>Fungi</taxon>
        <taxon>Dikarya</taxon>
        <taxon>Ascomycota</taxon>
        <taxon>Pezizomycotina</taxon>
        <taxon>Dothideomycetes</taxon>
        <taxon>Dothideomycetidae</taxon>
        <taxon>Capnodiales</taxon>
        <taxon>Capnodiaceae</taxon>
        <taxon>Polychaeton</taxon>
    </lineage>
</organism>
<dbReference type="PROSITE" id="PS00463">
    <property type="entry name" value="ZN2_CY6_FUNGAL_1"/>
    <property type="match status" value="1"/>
</dbReference>
<reference evidence="5" key="1">
    <citation type="journal article" date="2020" name="Stud. Mycol.">
        <title>101 Dothideomycetes genomes: a test case for predicting lifestyles and emergence of pathogens.</title>
        <authorList>
            <person name="Haridas S."/>
            <person name="Albert R."/>
            <person name="Binder M."/>
            <person name="Bloem J."/>
            <person name="Labutti K."/>
            <person name="Salamov A."/>
            <person name="Andreopoulos B."/>
            <person name="Baker S."/>
            <person name="Barry K."/>
            <person name="Bills G."/>
            <person name="Bluhm B."/>
            <person name="Cannon C."/>
            <person name="Castanera R."/>
            <person name="Culley D."/>
            <person name="Daum C."/>
            <person name="Ezra D."/>
            <person name="Gonzalez J."/>
            <person name="Henrissat B."/>
            <person name="Kuo A."/>
            <person name="Liang C."/>
            <person name="Lipzen A."/>
            <person name="Lutzoni F."/>
            <person name="Magnuson J."/>
            <person name="Mondo S."/>
            <person name="Nolan M."/>
            <person name="Ohm R."/>
            <person name="Pangilinan J."/>
            <person name="Park H.-J."/>
            <person name="Ramirez L."/>
            <person name="Alfaro M."/>
            <person name="Sun H."/>
            <person name="Tritt A."/>
            <person name="Yoshinaga Y."/>
            <person name="Zwiers L.-H."/>
            <person name="Turgeon B."/>
            <person name="Goodwin S."/>
            <person name="Spatafora J."/>
            <person name="Crous P."/>
            <person name="Grigoriev I."/>
        </authorList>
    </citation>
    <scope>NUCLEOTIDE SEQUENCE</scope>
    <source>
        <strain evidence="5">CBS 116435</strain>
    </source>
</reference>
<comment type="caution">
    <text evidence="5">The sequence shown here is derived from an EMBL/GenBank/DDBJ whole genome shotgun (WGS) entry which is preliminary data.</text>
</comment>